<dbReference type="Proteomes" id="UP000199468">
    <property type="component" value="Unassembled WGS sequence"/>
</dbReference>
<dbReference type="PANTHER" id="PTHR22911">
    <property type="entry name" value="ACYL-MALONYL CONDENSING ENZYME-RELATED"/>
    <property type="match status" value="1"/>
</dbReference>
<reference evidence="4 5" key="1">
    <citation type="submission" date="2016-10" db="EMBL/GenBank/DDBJ databases">
        <authorList>
            <person name="Varghese N."/>
            <person name="Submissions S."/>
        </authorList>
    </citation>
    <scope>NUCLEOTIDE SEQUENCE [LARGE SCALE GENOMIC DNA]</scope>
    <source>
        <strain evidence="4 5">DSM 26672</strain>
    </source>
</reference>
<evidence type="ECO:0000259" key="3">
    <source>
        <dbReference type="Pfam" id="PF00892"/>
    </source>
</evidence>
<feature type="transmembrane region" description="Helical" evidence="2">
    <location>
        <begin position="281"/>
        <end position="303"/>
    </location>
</feature>
<feature type="region of interest" description="Disordered" evidence="1">
    <location>
        <begin position="1"/>
        <end position="32"/>
    </location>
</feature>
<evidence type="ECO:0000313" key="5">
    <source>
        <dbReference type="Proteomes" id="UP000199468"/>
    </source>
</evidence>
<dbReference type="EMBL" id="FNBZ01000003">
    <property type="protein sequence ID" value="SDG26986.1"/>
    <property type="molecule type" value="Genomic_DNA"/>
</dbReference>
<feature type="transmembrane region" description="Helical" evidence="2">
    <location>
        <begin position="53"/>
        <end position="73"/>
    </location>
</feature>
<keyword evidence="2" id="KW-1133">Transmembrane helix</keyword>
<organism evidence="4 5">
    <name type="scientific">Bosea robiniae</name>
    <dbReference type="NCBI Taxonomy" id="1036780"/>
    <lineage>
        <taxon>Bacteria</taxon>
        <taxon>Pseudomonadati</taxon>
        <taxon>Pseudomonadota</taxon>
        <taxon>Alphaproteobacteria</taxon>
        <taxon>Hyphomicrobiales</taxon>
        <taxon>Boseaceae</taxon>
        <taxon>Bosea</taxon>
    </lineage>
</organism>
<keyword evidence="2" id="KW-0812">Transmembrane</keyword>
<feature type="transmembrane region" description="Helical" evidence="2">
    <location>
        <begin position="79"/>
        <end position="100"/>
    </location>
</feature>
<feature type="transmembrane region" description="Helical" evidence="2">
    <location>
        <begin position="309"/>
        <end position="329"/>
    </location>
</feature>
<feature type="transmembrane region" description="Helical" evidence="2">
    <location>
        <begin position="224"/>
        <end position="242"/>
    </location>
</feature>
<feature type="transmembrane region" description="Helical" evidence="2">
    <location>
        <begin position="168"/>
        <end position="187"/>
    </location>
</feature>
<evidence type="ECO:0000313" key="4">
    <source>
        <dbReference type="EMBL" id="SDG26986.1"/>
    </source>
</evidence>
<dbReference type="InterPro" id="IPR037185">
    <property type="entry name" value="EmrE-like"/>
</dbReference>
<dbReference type="SUPFAM" id="SSF103481">
    <property type="entry name" value="Multidrug resistance efflux transporter EmrE"/>
    <property type="match status" value="2"/>
</dbReference>
<feature type="domain" description="EamA" evidence="3">
    <location>
        <begin position="194"/>
        <end position="326"/>
    </location>
</feature>
<dbReference type="InterPro" id="IPR000620">
    <property type="entry name" value="EamA_dom"/>
</dbReference>
<evidence type="ECO:0000256" key="1">
    <source>
        <dbReference type="SAM" id="MobiDB-lite"/>
    </source>
</evidence>
<dbReference type="PANTHER" id="PTHR22911:SF76">
    <property type="entry name" value="EAMA DOMAIN-CONTAINING PROTEIN"/>
    <property type="match status" value="1"/>
</dbReference>
<feature type="domain" description="EamA" evidence="3">
    <location>
        <begin position="54"/>
        <end position="182"/>
    </location>
</feature>
<comment type="caution">
    <text evidence="4">The sequence shown here is derived from an EMBL/GenBank/DDBJ whole genome shotgun (WGS) entry which is preliminary data.</text>
</comment>
<feature type="transmembrane region" description="Helical" evidence="2">
    <location>
        <begin position="142"/>
        <end position="161"/>
    </location>
</feature>
<protein>
    <submittedName>
        <fullName evidence="4">Permease of the drug/metabolite transporter (DMT) superfamily</fullName>
    </submittedName>
</protein>
<sequence length="332" mass="34031">MPEETAAPHEPEILGSSPRMTPNGNEGPIGKPSETCYRRAIFTSGPVMTARTATLIGFCAILLWSTLALFTAMSGRVPPFQLVAMTFIIGGLLILAITALRGQLSRIRPTPASFALGLYGPFGDTALYYAAVKTAPPAEANLIHYLWPLLIVLFAALLPGGVLKPRHLVGALIGLVATGLLVSGGLGAGGGLALGHILAALGAFVWASYSVASRRFANVPSESLCITVLGCAVPALACHLAFESTLWSLTAVEWGGVLGLGLGSIGLAFVVWDIGMKQGDVALLGVASYAAPVLSTLILVLFGYAPASWLLAASCALIVVGALVASGGGRKG</sequence>
<feature type="transmembrane region" description="Helical" evidence="2">
    <location>
        <begin position="112"/>
        <end position="130"/>
    </location>
</feature>
<gene>
    <name evidence="4" type="ORF">SAMN05421844_103368</name>
</gene>
<feature type="transmembrane region" description="Helical" evidence="2">
    <location>
        <begin position="193"/>
        <end position="212"/>
    </location>
</feature>
<accession>A0ABY0NWI2</accession>
<feature type="transmembrane region" description="Helical" evidence="2">
    <location>
        <begin position="254"/>
        <end position="274"/>
    </location>
</feature>
<evidence type="ECO:0000256" key="2">
    <source>
        <dbReference type="SAM" id="Phobius"/>
    </source>
</evidence>
<dbReference type="Pfam" id="PF00892">
    <property type="entry name" value="EamA"/>
    <property type="match status" value="2"/>
</dbReference>
<proteinExistence type="predicted"/>
<keyword evidence="5" id="KW-1185">Reference proteome</keyword>
<keyword evidence="2" id="KW-0472">Membrane</keyword>
<name>A0ABY0NWI2_9HYPH</name>
<feature type="compositionally biased region" description="Basic and acidic residues" evidence="1">
    <location>
        <begin position="1"/>
        <end position="12"/>
    </location>
</feature>